<reference evidence="2 3" key="1">
    <citation type="journal article" date="2020" name="Arch. Microbiol.">
        <title>The genome sequence of the giant phototrophic gammaproteobacterium Thiospirillum jenense gives insight into its physiological properties and phylogenetic relationships.</title>
        <authorList>
            <person name="Imhoff J.F."/>
            <person name="Meyer T.E."/>
            <person name="Kyndt J.A."/>
        </authorList>
    </citation>
    <scope>NUCLEOTIDE SEQUENCE [LARGE SCALE GENOMIC DNA]</scope>
    <source>
        <strain evidence="2 3">DSM 216</strain>
    </source>
</reference>
<proteinExistence type="predicted"/>
<dbReference type="Proteomes" id="UP000548632">
    <property type="component" value="Unassembled WGS sequence"/>
</dbReference>
<protein>
    <submittedName>
        <fullName evidence="2">Uncharacterized protein</fullName>
    </submittedName>
</protein>
<dbReference type="EMBL" id="JABVCQ010000030">
    <property type="protein sequence ID" value="MBB1126951.1"/>
    <property type="molecule type" value="Genomic_DNA"/>
</dbReference>
<keyword evidence="3" id="KW-1185">Reference proteome</keyword>
<comment type="caution">
    <text evidence="2">The sequence shown here is derived from an EMBL/GenBank/DDBJ whole genome shotgun (WGS) entry which is preliminary data.</text>
</comment>
<evidence type="ECO:0000256" key="1">
    <source>
        <dbReference type="SAM" id="SignalP"/>
    </source>
</evidence>
<feature type="chain" id="PRO_5032999530" evidence="1">
    <location>
        <begin position="32"/>
        <end position="567"/>
    </location>
</feature>
<keyword evidence="1" id="KW-0732">Signal</keyword>
<accession>A0A839HE88</accession>
<organism evidence="2 3">
    <name type="scientific">Thiospirillum jenense</name>
    <dbReference type="NCBI Taxonomy" id="1653858"/>
    <lineage>
        <taxon>Bacteria</taxon>
        <taxon>Pseudomonadati</taxon>
        <taxon>Pseudomonadota</taxon>
        <taxon>Gammaproteobacteria</taxon>
        <taxon>Chromatiales</taxon>
        <taxon>Chromatiaceae</taxon>
        <taxon>Thiospirillum</taxon>
    </lineage>
</organism>
<name>A0A839HE88_9GAMM</name>
<gene>
    <name evidence="2" type="ORF">HUK38_12060</name>
</gene>
<dbReference type="AlphaFoldDB" id="A0A839HE88"/>
<evidence type="ECO:0000313" key="2">
    <source>
        <dbReference type="EMBL" id="MBB1126951.1"/>
    </source>
</evidence>
<feature type="signal peptide" evidence="1">
    <location>
        <begin position="1"/>
        <end position="31"/>
    </location>
</feature>
<sequence length="567" mass="60186">MTQMKKARLSTAIASALGAVAVISVPMAAMAQTPGDPIGFAPTGTGQVLIVPYYTTNGGWTTAINFTNVTNNALLVKVRFHEAQNSRDILDFNVMMSPHDVWNGYLTPGLNEGDAPVFRTDDTTCTTPALPAEGVPLSAMAFSGGNADGGPTDNSRLAEGYIELMVIGECRSDGACMTDFSTVVPDDDGIGYLTKHVAGMPRDCARARAMSVADGNAGFPALGASFTGNQKHGAPAYRNSLGLYSGRGYGSVMSYAPLKGNISFVNSVNGQGGGVQALHLDAVACNSQAAPQGRVCGNQSANLVTAQSPDYFLEPTIATMPNGLWDARSLNLLESRFTWASVVNEWADNADNAAYTDWIVNFPTKGFHVDQFCHIVQANNNAWRNDGANVLACAQDNSSTARDERANYTAVLADGTRATPSSMRLAPFNNLWAVGSDGIAKSAIRYSSAIFDREEGGAIADSPIFSPGGSAQAELKFETNVIRFATNEEDAPLQSIMSARFDAQDALGNADALYGWMDLQFSGVSGTPGANPFVGLPVYGFVMKNRAKEGRTLNYAQMLDHGYNWSR</sequence>
<evidence type="ECO:0000313" key="3">
    <source>
        <dbReference type="Proteomes" id="UP000548632"/>
    </source>
</evidence>